<keyword evidence="3" id="KW-1185">Reference proteome</keyword>
<dbReference type="PANTHER" id="PTHR30128:SF19">
    <property type="entry name" value="PHOTOSYSTEM I P700 CHLOROPHYLL A APOPROTEIN A1-RELATED"/>
    <property type="match status" value="1"/>
</dbReference>
<evidence type="ECO:0000313" key="2">
    <source>
        <dbReference type="EMBL" id="MCD9645255.1"/>
    </source>
</evidence>
<dbReference type="SUPFAM" id="SSF81558">
    <property type="entry name" value="Photosystem I subunits PsaA/PsaB"/>
    <property type="match status" value="1"/>
</dbReference>
<dbReference type="InterPro" id="IPR036408">
    <property type="entry name" value="PSI_PsaA/B_sf"/>
</dbReference>
<gene>
    <name evidence="2" type="ORF">HAX54_034038</name>
</gene>
<organism evidence="2 3">
    <name type="scientific">Datura stramonium</name>
    <name type="common">Jimsonweed</name>
    <name type="synonym">Common thornapple</name>
    <dbReference type="NCBI Taxonomy" id="4076"/>
    <lineage>
        <taxon>Eukaryota</taxon>
        <taxon>Viridiplantae</taxon>
        <taxon>Streptophyta</taxon>
        <taxon>Embryophyta</taxon>
        <taxon>Tracheophyta</taxon>
        <taxon>Spermatophyta</taxon>
        <taxon>Magnoliopsida</taxon>
        <taxon>eudicotyledons</taxon>
        <taxon>Gunneridae</taxon>
        <taxon>Pentapetalae</taxon>
        <taxon>asterids</taxon>
        <taxon>lamiids</taxon>
        <taxon>Solanales</taxon>
        <taxon>Solanaceae</taxon>
        <taxon>Solanoideae</taxon>
        <taxon>Datureae</taxon>
        <taxon>Datura</taxon>
    </lineage>
</organism>
<proteinExistence type="predicted"/>
<sequence length="209" mass="23232">MGHQKNATAEPYERPVRLPLSIETGYSAYSPSDVWGSVSDQGVVIISREETLAESSLLLMGGSVISYGHRHPSQGLAQDPTTRRIWFAWQGNFESWVQDPLSMCTIAHAIWGSSLWSTGRGSFYFEGGALGPVNIAYSGVYQWWYTIGLRTNEDLYTGALFLLFLSAISLIAGWLRPTTEMETERFLVQKCRISSESSFVRLFGVSSLA</sequence>
<keyword evidence="1" id="KW-1133">Transmembrane helix</keyword>
<dbReference type="Pfam" id="PF00223">
    <property type="entry name" value="PsaA_PsaB"/>
    <property type="match status" value="1"/>
</dbReference>
<keyword evidence="1" id="KW-0812">Transmembrane</keyword>
<keyword evidence="1" id="KW-0472">Membrane</keyword>
<dbReference type="Proteomes" id="UP000823775">
    <property type="component" value="Unassembled WGS sequence"/>
</dbReference>
<evidence type="ECO:0000256" key="1">
    <source>
        <dbReference type="SAM" id="Phobius"/>
    </source>
</evidence>
<evidence type="ECO:0000313" key="3">
    <source>
        <dbReference type="Proteomes" id="UP000823775"/>
    </source>
</evidence>
<name>A0ABS8VH35_DATST</name>
<protein>
    <submittedName>
        <fullName evidence="2">Uncharacterized protein</fullName>
    </submittedName>
</protein>
<comment type="caution">
    <text evidence="2">The sequence shown here is derived from an EMBL/GenBank/DDBJ whole genome shotgun (WGS) entry which is preliminary data.</text>
</comment>
<feature type="transmembrane region" description="Helical" evidence="1">
    <location>
        <begin position="123"/>
        <end position="144"/>
    </location>
</feature>
<accession>A0ABS8VH35</accession>
<dbReference type="PANTHER" id="PTHR30128">
    <property type="entry name" value="OUTER MEMBRANE PROTEIN, OMPA-RELATED"/>
    <property type="match status" value="1"/>
</dbReference>
<dbReference type="Gene3D" id="1.20.1130.10">
    <property type="entry name" value="Photosystem I PsaA/PsaB"/>
    <property type="match status" value="1"/>
</dbReference>
<dbReference type="InterPro" id="IPR001280">
    <property type="entry name" value="PSI_PsaA/B"/>
</dbReference>
<reference evidence="2 3" key="1">
    <citation type="journal article" date="2021" name="BMC Genomics">
        <title>Datura genome reveals duplications of psychoactive alkaloid biosynthetic genes and high mutation rate following tissue culture.</title>
        <authorList>
            <person name="Rajewski A."/>
            <person name="Carter-House D."/>
            <person name="Stajich J."/>
            <person name="Litt A."/>
        </authorList>
    </citation>
    <scope>NUCLEOTIDE SEQUENCE [LARGE SCALE GENOMIC DNA]</scope>
    <source>
        <strain evidence="2">AR-01</strain>
    </source>
</reference>
<feature type="transmembrane region" description="Helical" evidence="1">
    <location>
        <begin position="156"/>
        <end position="175"/>
    </location>
</feature>
<dbReference type="EMBL" id="JACEIK010004378">
    <property type="protein sequence ID" value="MCD9645255.1"/>
    <property type="molecule type" value="Genomic_DNA"/>
</dbReference>